<accession>A0ABT8WBS2</accession>
<name>A0ABT8WBS2_9FLAO</name>
<comment type="caution">
    <text evidence="1">The sequence shown here is derived from an EMBL/GenBank/DDBJ whole genome shotgun (WGS) entry which is preliminary data.</text>
</comment>
<evidence type="ECO:0000313" key="2">
    <source>
        <dbReference type="Proteomes" id="UP001176883"/>
    </source>
</evidence>
<organism evidence="1 2">
    <name type="scientific">Flavivirga aquimarina</name>
    <dbReference type="NCBI Taxonomy" id="2027862"/>
    <lineage>
        <taxon>Bacteria</taxon>
        <taxon>Pseudomonadati</taxon>
        <taxon>Bacteroidota</taxon>
        <taxon>Flavobacteriia</taxon>
        <taxon>Flavobacteriales</taxon>
        <taxon>Flavobacteriaceae</taxon>
        <taxon>Flavivirga</taxon>
    </lineage>
</organism>
<dbReference type="InterPro" id="IPR029044">
    <property type="entry name" value="Nucleotide-diphossugar_trans"/>
</dbReference>
<dbReference type="EMBL" id="JAUOEK010000120">
    <property type="protein sequence ID" value="MDO5970565.1"/>
    <property type="molecule type" value="Genomic_DNA"/>
</dbReference>
<dbReference type="Gene3D" id="3.90.550.10">
    <property type="entry name" value="Spore Coat Polysaccharide Biosynthesis Protein SpsA, Chain A"/>
    <property type="match status" value="1"/>
</dbReference>
<reference evidence="1" key="1">
    <citation type="submission" date="2023-07" db="EMBL/GenBank/DDBJ databases">
        <title>Two novel species in the genus Flavivirga.</title>
        <authorList>
            <person name="Kwon K."/>
        </authorList>
    </citation>
    <scope>NUCLEOTIDE SEQUENCE</scope>
    <source>
        <strain evidence="1">KCTC 52353</strain>
    </source>
</reference>
<evidence type="ECO:0000313" key="1">
    <source>
        <dbReference type="EMBL" id="MDO5970565.1"/>
    </source>
</evidence>
<proteinExistence type="predicted"/>
<keyword evidence="2" id="KW-1185">Reference proteome</keyword>
<dbReference type="RefSeq" id="WP_303278253.1">
    <property type="nucleotide sequence ID" value="NZ_JAUOEK010000120.1"/>
</dbReference>
<evidence type="ECO:0008006" key="3">
    <source>
        <dbReference type="Google" id="ProtNLM"/>
    </source>
</evidence>
<sequence length="269" mass="32404">MNKNKREHKEIFFNVLTRTSNRPRGFHNCHQSIVNQTYKNVKHFVSYENEKDLDYINSYDLVKVKVSKTSSEVLVNANNEPFAPYNLFCNDLLDEVENGWILFLDDDDNFFHNKVLEELAIKIVKADEDTLFIWQMRYPSGKVLPLSKHFKNEEIEINHIGSPCIAFHSKYKDSVRWDSWKRSDFRFINKLFNKLAKKVWIKEVYIQINNHGDFGRKNDISTKPKLPYLFKKTYIWSLIPKYHWAFWNIYLFHKKTYRSLFKKIKMKLS</sequence>
<dbReference type="Proteomes" id="UP001176883">
    <property type="component" value="Unassembled WGS sequence"/>
</dbReference>
<protein>
    <recommendedName>
        <fullName evidence="3">Glycosyltransferase 2-like domain-containing protein</fullName>
    </recommendedName>
</protein>
<gene>
    <name evidence="1" type="ORF">Q4Q35_12180</name>
</gene>
<dbReference type="SUPFAM" id="SSF53448">
    <property type="entry name" value="Nucleotide-diphospho-sugar transferases"/>
    <property type="match status" value="1"/>
</dbReference>